<proteinExistence type="predicted"/>
<reference evidence="4" key="1">
    <citation type="journal article" date="2019" name="Int. J. Syst. Evol. Microbiol.">
        <title>The Global Catalogue of Microorganisms (GCM) 10K type strain sequencing project: providing services to taxonomists for standard genome sequencing and annotation.</title>
        <authorList>
            <consortium name="The Broad Institute Genomics Platform"/>
            <consortium name="The Broad Institute Genome Sequencing Center for Infectious Disease"/>
            <person name="Wu L."/>
            <person name="Ma J."/>
        </authorList>
    </citation>
    <scope>NUCLEOTIDE SEQUENCE [LARGE SCALE GENOMIC DNA]</scope>
    <source>
        <strain evidence="4">KCTC 42984</strain>
    </source>
</reference>
<feature type="domain" description="BioF2-like acetyltransferase" evidence="2">
    <location>
        <begin position="201"/>
        <end position="340"/>
    </location>
</feature>
<protein>
    <submittedName>
        <fullName evidence="3">GNAT family N-acetyltransferase</fullName>
    </submittedName>
</protein>
<sequence length="413" mass="44298">MAWLADLAPQGTGSAPPATTGAPARLRRIAMAELTAPEARARWDSLAGRAAEPNPFHESWYLAPALAALDQAGEAEVMVLEAGGEWLGLLPLARSPRYYGRPVPHLGNWLHGNAFLGVPLVAQGHEAPFWRALLAHVDGAAGAALFLHLAEIPLDGPLATALQRVCTEQQRPCGLVHREERALLASSLAPEAYLEAALSGKKRKELRRQYARLSEQGALAVTRRRDGTGLSQWTADFLALEAAGWKGGAGSALAASPATARLFAEALDGAATRGRLERLTLSLDGAPLAMLATFLAPPGAFSYKTAFDERFARFSPGVLLQRENLALLADPALDWCDSCAAADHPMIDHVWRERRAIGRFSVGIGGRLRRALFSPLLKAERARADRRASPAPVPDQVRDDAFPTGRRPSGDQP</sequence>
<dbReference type="EMBL" id="JBHRTQ010000004">
    <property type="protein sequence ID" value="MFC3173378.1"/>
    <property type="molecule type" value="Genomic_DNA"/>
</dbReference>
<organism evidence="3 4">
    <name type="scientific">Novosphingobium bradum</name>
    <dbReference type="NCBI Taxonomy" id="1737444"/>
    <lineage>
        <taxon>Bacteria</taxon>
        <taxon>Pseudomonadati</taxon>
        <taxon>Pseudomonadota</taxon>
        <taxon>Alphaproteobacteria</taxon>
        <taxon>Sphingomonadales</taxon>
        <taxon>Sphingomonadaceae</taxon>
        <taxon>Novosphingobium</taxon>
    </lineage>
</organism>
<dbReference type="InterPro" id="IPR038740">
    <property type="entry name" value="BioF2-like_GNAT_dom"/>
</dbReference>
<dbReference type="Pfam" id="PF13480">
    <property type="entry name" value="Acetyltransf_6"/>
    <property type="match status" value="1"/>
</dbReference>
<evidence type="ECO:0000259" key="2">
    <source>
        <dbReference type="Pfam" id="PF13480"/>
    </source>
</evidence>
<dbReference type="Proteomes" id="UP001595604">
    <property type="component" value="Unassembled WGS sequence"/>
</dbReference>
<name>A0ABV7IRR7_9SPHN</name>
<feature type="region of interest" description="Disordered" evidence="1">
    <location>
        <begin position="1"/>
        <end position="21"/>
    </location>
</feature>
<evidence type="ECO:0000256" key="1">
    <source>
        <dbReference type="SAM" id="MobiDB-lite"/>
    </source>
</evidence>
<feature type="region of interest" description="Disordered" evidence="1">
    <location>
        <begin position="382"/>
        <end position="413"/>
    </location>
</feature>
<dbReference type="InterPro" id="IPR016181">
    <property type="entry name" value="Acyl_CoA_acyltransferase"/>
</dbReference>
<evidence type="ECO:0000313" key="3">
    <source>
        <dbReference type="EMBL" id="MFC3173378.1"/>
    </source>
</evidence>
<gene>
    <name evidence="3" type="ORF">ACFOD9_03840</name>
</gene>
<comment type="caution">
    <text evidence="3">The sequence shown here is derived from an EMBL/GenBank/DDBJ whole genome shotgun (WGS) entry which is preliminary data.</text>
</comment>
<evidence type="ECO:0000313" key="4">
    <source>
        <dbReference type="Proteomes" id="UP001595604"/>
    </source>
</evidence>
<accession>A0ABV7IRR7</accession>
<keyword evidence="4" id="KW-1185">Reference proteome</keyword>
<dbReference type="SUPFAM" id="SSF55729">
    <property type="entry name" value="Acyl-CoA N-acyltransferases (Nat)"/>
    <property type="match status" value="1"/>
</dbReference>
<feature type="compositionally biased region" description="Low complexity" evidence="1">
    <location>
        <begin position="8"/>
        <end position="21"/>
    </location>
</feature>
<dbReference type="RefSeq" id="WP_379508766.1">
    <property type="nucleotide sequence ID" value="NZ_JBHRTQ010000004.1"/>
</dbReference>